<evidence type="ECO:0000313" key="3">
    <source>
        <dbReference type="Proteomes" id="UP001530400"/>
    </source>
</evidence>
<dbReference type="AlphaFoldDB" id="A0ABD3QYW6"/>
<accession>A0ABD3QYW6</accession>
<gene>
    <name evidence="2" type="ORF">ACHAWO_011466</name>
</gene>
<organism evidence="2 3">
    <name type="scientific">Cyclotella atomus</name>
    <dbReference type="NCBI Taxonomy" id="382360"/>
    <lineage>
        <taxon>Eukaryota</taxon>
        <taxon>Sar</taxon>
        <taxon>Stramenopiles</taxon>
        <taxon>Ochrophyta</taxon>
        <taxon>Bacillariophyta</taxon>
        <taxon>Coscinodiscophyceae</taxon>
        <taxon>Thalassiosirophycidae</taxon>
        <taxon>Stephanodiscales</taxon>
        <taxon>Stephanodiscaceae</taxon>
        <taxon>Cyclotella</taxon>
    </lineage>
</organism>
<comment type="caution">
    <text evidence="2">The sequence shown here is derived from an EMBL/GenBank/DDBJ whole genome shotgun (WGS) entry which is preliminary data.</text>
</comment>
<evidence type="ECO:0000313" key="2">
    <source>
        <dbReference type="EMBL" id="KAL3804741.1"/>
    </source>
</evidence>
<sequence length="194" mass="22799">MKTTTAKTNHLNRNSRWRAKKNEEAISITEQLNAKRAELSLPPVSWTLKHHCPFKGGKRPGYNPPKDLRMTKQQASQWRHEEKKKRKAIKQRENRMMKKAMLNQMKEELDELDQRIEAKKQTMEVKVDRKVKQTLRVTADKVVSLKNDPKSGLYIDTEETLLADPYIEHNFDTVPWMNGDVKFVSPDEITRVFD</sequence>
<dbReference type="EMBL" id="JALLPJ020000032">
    <property type="protein sequence ID" value="KAL3804741.1"/>
    <property type="molecule type" value="Genomic_DNA"/>
</dbReference>
<feature type="coiled-coil region" evidence="1">
    <location>
        <begin position="95"/>
        <end position="129"/>
    </location>
</feature>
<keyword evidence="1" id="KW-0175">Coiled coil</keyword>
<evidence type="ECO:0000256" key="1">
    <source>
        <dbReference type="SAM" id="Coils"/>
    </source>
</evidence>
<keyword evidence="3" id="KW-1185">Reference proteome</keyword>
<proteinExistence type="predicted"/>
<protein>
    <submittedName>
        <fullName evidence="2">Uncharacterized protein</fullName>
    </submittedName>
</protein>
<name>A0ABD3QYW6_9STRA</name>
<dbReference type="Proteomes" id="UP001530400">
    <property type="component" value="Unassembled WGS sequence"/>
</dbReference>
<reference evidence="2 3" key="1">
    <citation type="submission" date="2024-10" db="EMBL/GenBank/DDBJ databases">
        <title>Updated reference genomes for cyclostephanoid diatoms.</title>
        <authorList>
            <person name="Roberts W.R."/>
            <person name="Alverson A.J."/>
        </authorList>
    </citation>
    <scope>NUCLEOTIDE SEQUENCE [LARGE SCALE GENOMIC DNA]</scope>
    <source>
        <strain evidence="2 3">AJA010-31</strain>
    </source>
</reference>